<dbReference type="PANTHER" id="PTHR43422">
    <property type="entry name" value="THIAMINE THIAZOLE SYNTHASE"/>
    <property type="match status" value="1"/>
</dbReference>
<dbReference type="PANTHER" id="PTHR43422:SF3">
    <property type="entry name" value="THIAMINE THIAZOLE SYNTHASE"/>
    <property type="match status" value="1"/>
</dbReference>
<comment type="caution">
    <text evidence="3">The sequence shown here is derived from an EMBL/GenBank/DDBJ whole genome shotgun (WGS) entry which is preliminary data.</text>
</comment>
<dbReference type="Pfam" id="PF01266">
    <property type="entry name" value="DAO"/>
    <property type="match status" value="1"/>
</dbReference>
<dbReference type="SUPFAM" id="SSF51905">
    <property type="entry name" value="FAD/NAD(P)-binding domain"/>
    <property type="match status" value="1"/>
</dbReference>
<gene>
    <name evidence="3" type="ORF">F2P47_14505</name>
</gene>
<dbReference type="GO" id="GO:0016491">
    <property type="term" value="F:oxidoreductase activity"/>
    <property type="evidence" value="ECO:0007669"/>
    <property type="project" value="UniProtKB-KW"/>
</dbReference>
<dbReference type="EMBL" id="WESC01000014">
    <property type="protein sequence ID" value="KAB7739006.1"/>
    <property type="molecule type" value="Genomic_DNA"/>
</dbReference>
<keyword evidence="4" id="KW-1185">Reference proteome</keyword>
<protein>
    <submittedName>
        <fullName evidence="3">FAD-dependent oxidoreductase</fullName>
    </submittedName>
</protein>
<dbReference type="Proteomes" id="UP000468901">
    <property type="component" value="Unassembled WGS sequence"/>
</dbReference>
<dbReference type="RefSeq" id="WP_152217097.1">
    <property type="nucleotide sequence ID" value="NZ_JBAQYD010000342.1"/>
</dbReference>
<sequence>MGEQVLIIGAGIAGLSTALALGPTGREITILDRDPPPPETSADEAFEQWERKGVGHLRHSHAFLARLHKLIRDNYPDLMKDLLDAGCVEIGFAENIPPKLRHLYKPVPEDDDLTILTSRRTTLELVMRRYVARQPHIHFHTPTRVRGLITERSAGSLRVRGVIAEDDDTGRREIFADIVVDAGGKNSLGIDWLREKGAAINEVAAPAGIVYFTRHYRLRDGVEPPERGDAPGAADMRYIKYGLFPADNRCFSITLAVPETEMEIRRCIVKPETFDAICAEIPGIAKWTAAETSEPKGRVYGMGELVSRWRYMIKDGKPVALNYFPIGDGLIRTNPLYGRGCSFAAVSAHILRDVLEETRDAAERAVKYHAKVDAELRPYYDTMVQQDMAAIRTAKNALDPDYKPGLKARLIGSFVEDGMMTAIRSDMQLMRAFMRGFHMIEHPSLWLKNPWNFAKVLFIWAKGKKRNAAFYPPKLGPGRREMLSKLGLSPTADFERLKTAA</sequence>
<evidence type="ECO:0000256" key="1">
    <source>
        <dbReference type="ARBA" id="ARBA00023002"/>
    </source>
</evidence>
<dbReference type="InterPro" id="IPR006076">
    <property type="entry name" value="FAD-dep_OxRdtase"/>
</dbReference>
<evidence type="ECO:0000313" key="4">
    <source>
        <dbReference type="Proteomes" id="UP000468901"/>
    </source>
</evidence>
<dbReference type="InterPro" id="IPR036188">
    <property type="entry name" value="FAD/NAD-bd_sf"/>
</dbReference>
<accession>A0A6N6VFJ4</accession>
<name>A0A6N6VFJ4_9HYPH</name>
<dbReference type="PRINTS" id="PR00420">
    <property type="entry name" value="RNGMNOXGNASE"/>
</dbReference>
<proteinExistence type="predicted"/>
<organism evidence="3 4">
    <name type="scientific">Parvibaculum sedimenti</name>
    <dbReference type="NCBI Taxonomy" id="2608632"/>
    <lineage>
        <taxon>Bacteria</taxon>
        <taxon>Pseudomonadati</taxon>
        <taxon>Pseudomonadota</taxon>
        <taxon>Alphaproteobacteria</taxon>
        <taxon>Hyphomicrobiales</taxon>
        <taxon>Parvibaculaceae</taxon>
        <taxon>Parvibaculum</taxon>
    </lineage>
</organism>
<dbReference type="Gene3D" id="3.50.50.60">
    <property type="entry name" value="FAD/NAD(P)-binding domain"/>
    <property type="match status" value="1"/>
</dbReference>
<evidence type="ECO:0000259" key="2">
    <source>
        <dbReference type="Pfam" id="PF01266"/>
    </source>
</evidence>
<dbReference type="AlphaFoldDB" id="A0A6N6VFJ4"/>
<evidence type="ECO:0000313" key="3">
    <source>
        <dbReference type="EMBL" id="KAB7739006.1"/>
    </source>
</evidence>
<reference evidence="3 4" key="1">
    <citation type="submission" date="2019-09" db="EMBL/GenBank/DDBJ databases">
        <title>Parvibaculum sedimenti sp. nov., isolated from sediment.</title>
        <authorList>
            <person name="Wang Y."/>
        </authorList>
    </citation>
    <scope>NUCLEOTIDE SEQUENCE [LARGE SCALE GENOMIC DNA]</scope>
    <source>
        <strain evidence="3 4">HXT-9</strain>
    </source>
</reference>
<keyword evidence="1" id="KW-0560">Oxidoreductase</keyword>
<feature type="domain" description="FAD dependent oxidoreductase" evidence="2">
    <location>
        <begin position="5"/>
        <end position="87"/>
    </location>
</feature>